<reference evidence="2" key="1">
    <citation type="journal article" date="2013" name="New Phytol.">
        <title>Comparative genomic and transcriptomic analyses reveal the hemibiotrophic stage shift of Colletotrichum fungi.</title>
        <authorList>
            <person name="Gan P."/>
            <person name="Ikeda K."/>
            <person name="Irieda H."/>
            <person name="Narusaka M."/>
            <person name="O'Connell R.J."/>
            <person name="Narusaka Y."/>
            <person name="Takano Y."/>
            <person name="Kubo Y."/>
            <person name="Shirasu K."/>
        </authorList>
    </citation>
    <scope>NUCLEOTIDE SEQUENCE [LARGE SCALE GENOMIC DNA]</scope>
    <source>
        <strain evidence="2">104-T / ATCC 96160 / CBS 514.97 / LARS 414 / MAFF 240422</strain>
    </source>
</reference>
<name>A0A484G7P6_COLOR</name>
<dbReference type="AlphaFoldDB" id="A0A484G7P6"/>
<dbReference type="EMBL" id="AMCV02000001">
    <property type="protein sequence ID" value="TDZ26148.1"/>
    <property type="molecule type" value="Genomic_DNA"/>
</dbReference>
<keyword evidence="2" id="KW-1185">Reference proteome</keyword>
<dbReference type="Proteomes" id="UP000014480">
    <property type="component" value="Unassembled WGS sequence"/>
</dbReference>
<evidence type="ECO:0000313" key="2">
    <source>
        <dbReference type="Proteomes" id="UP000014480"/>
    </source>
</evidence>
<evidence type="ECO:0000313" key="1">
    <source>
        <dbReference type="EMBL" id="TDZ26148.1"/>
    </source>
</evidence>
<comment type="caution">
    <text evidence="1">The sequence shown here is derived from an EMBL/GenBank/DDBJ whole genome shotgun (WGS) entry which is preliminary data.</text>
</comment>
<gene>
    <name evidence="1" type="ORF">Cob_v000887</name>
</gene>
<sequence>MADELTLDGGHARPLVRSIWASKTGIGQAKVNRIRTVASDVNKCVDRGRKYTGRESESGTVVSVAG</sequence>
<proteinExistence type="predicted"/>
<organism evidence="1 2">
    <name type="scientific">Colletotrichum orbiculare (strain 104-T / ATCC 96160 / CBS 514.97 / LARS 414 / MAFF 240422)</name>
    <name type="common">Cucumber anthracnose fungus</name>
    <name type="synonym">Colletotrichum lagenarium</name>
    <dbReference type="NCBI Taxonomy" id="1213857"/>
    <lineage>
        <taxon>Eukaryota</taxon>
        <taxon>Fungi</taxon>
        <taxon>Dikarya</taxon>
        <taxon>Ascomycota</taxon>
        <taxon>Pezizomycotina</taxon>
        <taxon>Sordariomycetes</taxon>
        <taxon>Hypocreomycetidae</taxon>
        <taxon>Glomerellales</taxon>
        <taxon>Glomerellaceae</taxon>
        <taxon>Colletotrichum</taxon>
        <taxon>Colletotrichum orbiculare species complex</taxon>
    </lineage>
</organism>
<accession>A0A484G7P6</accession>
<reference evidence="2" key="2">
    <citation type="journal article" date="2019" name="Mol. Plant Microbe Interact.">
        <title>Genome sequence resources for four phytopathogenic fungi from the Colletotrichum orbiculare species complex.</title>
        <authorList>
            <person name="Gan P."/>
            <person name="Tsushima A."/>
            <person name="Narusaka M."/>
            <person name="Narusaka Y."/>
            <person name="Takano Y."/>
            <person name="Kubo Y."/>
            <person name="Shirasu K."/>
        </authorList>
    </citation>
    <scope>GENOME REANNOTATION</scope>
    <source>
        <strain evidence="2">104-T / ATCC 96160 / CBS 514.97 / LARS 414 / MAFF 240422</strain>
    </source>
</reference>
<protein>
    <submittedName>
        <fullName evidence="1">Uncharacterized protein</fullName>
    </submittedName>
</protein>